<dbReference type="Gene3D" id="2.40.50.120">
    <property type="match status" value="1"/>
</dbReference>
<evidence type="ECO:0000313" key="2">
    <source>
        <dbReference type="EMBL" id="OHB01528.1"/>
    </source>
</evidence>
<comment type="caution">
    <text evidence="2">The sequence shown here is derived from an EMBL/GenBank/DDBJ whole genome shotgun (WGS) entry which is preliminary data.</text>
</comment>
<dbReference type="Proteomes" id="UP000178404">
    <property type="component" value="Unassembled WGS sequence"/>
</dbReference>
<dbReference type="InterPro" id="IPR008993">
    <property type="entry name" value="TIMP-like_OB-fold"/>
</dbReference>
<feature type="signal peptide" evidence="1">
    <location>
        <begin position="1"/>
        <end position="21"/>
    </location>
</feature>
<accession>A0A1G2TW25</accession>
<proteinExistence type="predicted"/>
<keyword evidence="1" id="KW-0732">Signal</keyword>
<dbReference type="PROSITE" id="PS51257">
    <property type="entry name" value="PROKAR_LIPOPROTEIN"/>
    <property type="match status" value="1"/>
</dbReference>
<organism evidence="2 3">
    <name type="scientific">Candidatus Zambryskibacteria bacterium RIFCSPLOWO2_01_FULL_35_19</name>
    <dbReference type="NCBI Taxonomy" id="1802757"/>
    <lineage>
        <taxon>Bacteria</taxon>
        <taxon>Candidatus Zambryskiibacteriota</taxon>
    </lineage>
</organism>
<evidence type="ECO:0000256" key="1">
    <source>
        <dbReference type="SAM" id="SignalP"/>
    </source>
</evidence>
<gene>
    <name evidence="2" type="ORF">A3A90_01880</name>
</gene>
<evidence type="ECO:0000313" key="3">
    <source>
        <dbReference type="Proteomes" id="UP000178404"/>
    </source>
</evidence>
<name>A0A1G2TW25_9BACT</name>
<dbReference type="SUPFAM" id="SSF50242">
    <property type="entry name" value="TIMP-like"/>
    <property type="match status" value="1"/>
</dbReference>
<sequence length="163" mass="18400">MKKLSFFLSFITLLIPVNVMACSCGPSTVQENVKWADVIFAGEATKVEYIEADSDALDEPRIIVTFTVSQFWKGDVRKTIILHTTYNKYSCGGYYFEESQKFIVYAKKYLAEDWLGSGRPKLSGITYPKPDELVLGTVLCTRTNFLARADEDIKMLGRGETPK</sequence>
<dbReference type="EMBL" id="MHWA01000013">
    <property type="protein sequence ID" value="OHB01528.1"/>
    <property type="molecule type" value="Genomic_DNA"/>
</dbReference>
<protein>
    <submittedName>
        <fullName evidence="2">Uncharacterized protein</fullName>
    </submittedName>
</protein>
<feature type="chain" id="PRO_5009584608" evidence="1">
    <location>
        <begin position="22"/>
        <end position="163"/>
    </location>
</feature>
<dbReference type="AlphaFoldDB" id="A0A1G2TW25"/>
<reference evidence="2 3" key="1">
    <citation type="journal article" date="2016" name="Nat. Commun.">
        <title>Thousands of microbial genomes shed light on interconnected biogeochemical processes in an aquifer system.</title>
        <authorList>
            <person name="Anantharaman K."/>
            <person name="Brown C.T."/>
            <person name="Hug L.A."/>
            <person name="Sharon I."/>
            <person name="Castelle C.J."/>
            <person name="Probst A.J."/>
            <person name="Thomas B.C."/>
            <person name="Singh A."/>
            <person name="Wilkins M.J."/>
            <person name="Karaoz U."/>
            <person name="Brodie E.L."/>
            <person name="Williams K.H."/>
            <person name="Hubbard S.S."/>
            <person name="Banfield J.F."/>
        </authorList>
    </citation>
    <scope>NUCLEOTIDE SEQUENCE [LARGE SCALE GENOMIC DNA]</scope>
</reference>